<dbReference type="CDD" id="cd16914">
    <property type="entry name" value="EcfT"/>
    <property type="match status" value="1"/>
</dbReference>
<keyword evidence="4 6" id="KW-1133">Transmembrane helix</keyword>
<evidence type="ECO:0000256" key="1">
    <source>
        <dbReference type="ARBA" id="ARBA00004141"/>
    </source>
</evidence>
<gene>
    <name evidence="7" type="ORF">bsdcttw_19180</name>
</gene>
<evidence type="ECO:0000313" key="7">
    <source>
        <dbReference type="EMBL" id="BCJ98877.1"/>
    </source>
</evidence>
<evidence type="ECO:0000256" key="6">
    <source>
        <dbReference type="SAM" id="Phobius"/>
    </source>
</evidence>
<feature type="transmembrane region" description="Helical" evidence="6">
    <location>
        <begin position="23"/>
        <end position="55"/>
    </location>
</feature>
<dbReference type="KEGG" id="acht:bsdcttw_19180"/>
<feature type="transmembrane region" description="Helical" evidence="6">
    <location>
        <begin position="236"/>
        <end position="257"/>
    </location>
</feature>
<reference evidence="7 8" key="1">
    <citation type="submission" date="2020-08" db="EMBL/GenBank/DDBJ databases">
        <title>Draft genome sequencing of an Anaerocolumna strain isolated from anoxic soil subjected to BSD treatment.</title>
        <authorList>
            <person name="Uek A."/>
            <person name="Tonouchi A."/>
        </authorList>
    </citation>
    <scope>NUCLEOTIDE SEQUENCE [LARGE SCALE GENOMIC DNA]</scope>
    <source>
        <strain evidence="7 8">CTTW</strain>
    </source>
</reference>
<keyword evidence="2" id="KW-1003">Cell membrane</keyword>
<feature type="transmembrane region" description="Helical" evidence="6">
    <location>
        <begin position="146"/>
        <end position="168"/>
    </location>
</feature>
<feature type="transmembrane region" description="Helical" evidence="6">
    <location>
        <begin position="103"/>
        <end position="126"/>
    </location>
</feature>
<organism evidence="7 8">
    <name type="scientific">Anaerocolumna chitinilytica</name>
    <dbReference type="NCBI Taxonomy" id="1727145"/>
    <lineage>
        <taxon>Bacteria</taxon>
        <taxon>Bacillati</taxon>
        <taxon>Bacillota</taxon>
        <taxon>Clostridia</taxon>
        <taxon>Lachnospirales</taxon>
        <taxon>Lachnospiraceae</taxon>
        <taxon>Anaerocolumna</taxon>
    </lineage>
</organism>
<feature type="transmembrane region" description="Helical" evidence="6">
    <location>
        <begin position="62"/>
        <end position="83"/>
    </location>
</feature>
<keyword evidence="8" id="KW-1185">Reference proteome</keyword>
<accession>A0A7I8DMD0</accession>
<dbReference type="Pfam" id="PF02361">
    <property type="entry name" value="CbiQ"/>
    <property type="match status" value="1"/>
</dbReference>
<dbReference type="AlphaFoldDB" id="A0A7I8DMD0"/>
<dbReference type="EMBL" id="AP023368">
    <property type="protein sequence ID" value="BCJ98877.1"/>
    <property type="molecule type" value="Genomic_DNA"/>
</dbReference>
<proteinExistence type="predicted"/>
<dbReference type="GO" id="GO:0005886">
    <property type="term" value="C:plasma membrane"/>
    <property type="evidence" value="ECO:0007669"/>
    <property type="project" value="UniProtKB-ARBA"/>
</dbReference>
<keyword evidence="5 6" id="KW-0472">Membrane</keyword>
<dbReference type="InterPro" id="IPR051611">
    <property type="entry name" value="ECF_transporter_component"/>
</dbReference>
<keyword evidence="3 6" id="KW-0812">Transmembrane</keyword>
<evidence type="ECO:0000256" key="5">
    <source>
        <dbReference type="ARBA" id="ARBA00023136"/>
    </source>
</evidence>
<dbReference type="InterPro" id="IPR003339">
    <property type="entry name" value="ABC/ECF_trnsptr_transmembrane"/>
</dbReference>
<dbReference type="PANTHER" id="PTHR34857:SF2">
    <property type="entry name" value="SLL0384 PROTEIN"/>
    <property type="match status" value="1"/>
</dbReference>
<evidence type="ECO:0000256" key="4">
    <source>
        <dbReference type="ARBA" id="ARBA00022989"/>
    </source>
</evidence>
<protein>
    <submittedName>
        <fullName evidence="7">Cobalt ABC transporter permease</fullName>
    </submittedName>
</protein>
<dbReference type="Proteomes" id="UP000515703">
    <property type="component" value="Chromosome"/>
</dbReference>
<comment type="subcellular location">
    <subcellularLocation>
        <location evidence="1">Membrane</location>
        <topology evidence="1">Multi-pass membrane protein</topology>
    </subcellularLocation>
</comment>
<name>A0A7I8DMD0_9FIRM</name>
<evidence type="ECO:0000256" key="2">
    <source>
        <dbReference type="ARBA" id="ARBA00022475"/>
    </source>
</evidence>
<evidence type="ECO:0000256" key="3">
    <source>
        <dbReference type="ARBA" id="ARBA00022692"/>
    </source>
</evidence>
<dbReference type="RefSeq" id="WP_185259178.1">
    <property type="nucleotide sequence ID" value="NZ_AP023368.1"/>
</dbReference>
<evidence type="ECO:0000313" key="8">
    <source>
        <dbReference type="Proteomes" id="UP000515703"/>
    </source>
</evidence>
<sequence length="258" mass="28691">MKSISLYREKNSILNKLAPESKILYIIIALLLPVITGSRIVSVVFILCSLCLLLASKVIKHTLPILGLSGFVLVTVVIIQGLFRAGNVTPLVHVGPLVFYKEGLLFALSIVINVLNILLSFCVLILTTKPSDMVENLIRKGFSPRFGYVLLSVFQIIPQMTETMATITDAQRSRGMETEGSLFVRMKAFIPLISPVVMSSLINTKERALALEVRGFNAKNKKTFYNDEKKSGMDKIIQIAMLLLLLLGIGWRIVVWLK</sequence>
<dbReference type="PANTHER" id="PTHR34857">
    <property type="entry name" value="SLL0384 PROTEIN"/>
    <property type="match status" value="1"/>
</dbReference>
<reference evidence="7 8" key="2">
    <citation type="submission" date="2020-08" db="EMBL/GenBank/DDBJ databases">
        <authorList>
            <person name="Ueki A."/>
            <person name="Tonouchi A."/>
        </authorList>
    </citation>
    <scope>NUCLEOTIDE SEQUENCE [LARGE SCALE GENOMIC DNA]</scope>
    <source>
        <strain evidence="7 8">CTTW</strain>
    </source>
</reference>